<evidence type="ECO:0000313" key="2">
    <source>
        <dbReference type="Proteomes" id="UP000462152"/>
    </source>
</evidence>
<name>A0A7K1LI15_9MICC</name>
<gene>
    <name evidence="1" type="ORF">GMA10_05925</name>
</gene>
<evidence type="ECO:0000313" key="1">
    <source>
        <dbReference type="EMBL" id="MUN54750.1"/>
    </source>
</evidence>
<keyword evidence="2" id="KW-1185">Reference proteome</keyword>
<dbReference type="EMBL" id="WOGT01000002">
    <property type="protein sequence ID" value="MUN54750.1"/>
    <property type="molecule type" value="Genomic_DNA"/>
</dbReference>
<reference evidence="1 2" key="1">
    <citation type="submission" date="2019-12" db="EMBL/GenBank/DDBJ databases">
        <authorList>
            <person name="Li J."/>
            <person name="Shi Y."/>
            <person name="Xu G."/>
            <person name="Xiao D."/>
            <person name="Ran X."/>
        </authorList>
    </citation>
    <scope>NUCLEOTIDE SEQUENCE [LARGE SCALE GENOMIC DNA]</scope>
    <source>
        <strain evidence="1 2">JCM 15915</strain>
    </source>
</reference>
<dbReference type="RefSeq" id="WP_129315507.1">
    <property type="nucleotide sequence ID" value="NZ_NOIQ01000008.1"/>
</dbReference>
<sequence>MIQTDINRHLLEWDKIAQAYRSTINAQAEAENTYRKERAKFIIRAKDADPKLSQAGAETLADADDPVMTLRLKKEAKAGEVEAYRQKLFWCRAKADSLRSDRVDEREANKLYSQHGGDA</sequence>
<comment type="caution">
    <text evidence="1">The sequence shown here is derived from an EMBL/GenBank/DDBJ whole genome shotgun (WGS) entry which is preliminary data.</text>
</comment>
<dbReference type="AlphaFoldDB" id="A0A7K1LI15"/>
<proteinExistence type="predicted"/>
<accession>A0A7K1LI15</accession>
<dbReference type="Proteomes" id="UP000462152">
    <property type="component" value="Unassembled WGS sequence"/>
</dbReference>
<protein>
    <submittedName>
        <fullName evidence="1">Uncharacterized protein</fullName>
    </submittedName>
</protein>
<organism evidence="1 2">
    <name type="scientific">Rothia koreensis</name>
    <dbReference type="NCBI Taxonomy" id="592378"/>
    <lineage>
        <taxon>Bacteria</taxon>
        <taxon>Bacillati</taxon>
        <taxon>Actinomycetota</taxon>
        <taxon>Actinomycetes</taxon>
        <taxon>Micrococcales</taxon>
        <taxon>Micrococcaceae</taxon>
        <taxon>Rothia</taxon>
    </lineage>
</organism>
<dbReference type="OrthoDB" id="5121295at2"/>